<dbReference type="InterPro" id="IPR000847">
    <property type="entry name" value="LysR_HTH_N"/>
</dbReference>
<dbReference type="Gene3D" id="1.10.10.10">
    <property type="entry name" value="Winged helix-like DNA-binding domain superfamily/Winged helix DNA-binding domain"/>
    <property type="match status" value="1"/>
</dbReference>
<sequence>MDIRRLEVFCAVVELKSFTKGAESVCLSQPSVSEHIRILEEMLGDKLLDRLGREVLPTVAGQILYQYARRIIRLRDEAIQAIENQKGNLSGQLVVGASTIPGTYILPRLVHDFRNRHPEIRVTLKIASTSQVAEGILQGEIELGVIGARWKDNLLQCSEMFSDELVLTVYPEHPWAGRQSVELDELPSQPFILRERGSGTRQVMADALKEAGFDIAALDAIAEMGTTEAVRQGVKSRLGISILSARAVQEDVERGALQTLPVAGLNLSRPFYLATRRNRQATPLAQAFLEFLGGGGGR</sequence>
<dbReference type="SUPFAM" id="SSF46785">
    <property type="entry name" value="Winged helix' DNA-binding domain"/>
    <property type="match status" value="1"/>
</dbReference>
<keyword evidence="2" id="KW-0805">Transcription regulation</keyword>
<keyword evidence="4" id="KW-0804">Transcription</keyword>
<comment type="similarity">
    <text evidence="1">Belongs to the LysR transcriptional regulatory family.</text>
</comment>
<evidence type="ECO:0000259" key="5">
    <source>
        <dbReference type="PROSITE" id="PS50931"/>
    </source>
</evidence>
<accession>A0ABM8HUJ6</accession>
<dbReference type="InterPro" id="IPR005119">
    <property type="entry name" value="LysR_subst-bd"/>
</dbReference>
<dbReference type="Gene3D" id="3.40.190.290">
    <property type="match status" value="1"/>
</dbReference>
<name>A0ABM8HUJ6_9BACT</name>
<dbReference type="CDD" id="cd08420">
    <property type="entry name" value="PBP2_CysL_like"/>
    <property type="match status" value="1"/>
</dbReference>
<dbReference type="PANTHER" id="PTHR30126:SF40">
    <property type="entry name" value="HTH-TYPE TRANSCRIPTIONAL REGULATOR GLTR"/>
    <property type="match status" value="1"/>
</dbReference>
<evidence type="ECO:0000256" key="4">
    <source>
        <dbReference type="ARBA" id="ARBA00023163"/>
    </source>
</evidence>
<dbReference type="EMBL" id="AP024355">
    <property type="protein sequence ID" value="BCR06004.1"/>
    <property type="molecule type" value="Genomic_DNA"/>
</dbReference>
<dbReference type="Pfam" id="PF03466">
    <property type="entry name" value="LysR_substrate"/>
    <property type="match status" value="1"/>
</dbReference>
<evidence type="ECO:0000256" key="2">
    <source>
        <dbReference type="ARBA" id="ARBA00023015"/>
    </source>
</evidence>
<dbReference type="PROSITE" id="PS50931">
    <property type="entry name" value="HTH_LYSR"/>
    <property type="match status" value="1"/>
</dbReference>
<dbReference type="RefSeq" id="WP_221249392.1">
    <property type="nucleotide sequence ID" value="NZ_AP024355.1"/>
</dbReference>
<proteinExistence type="inferred from homology"/>
<protein>
    <submittedName>
        <fullName evidence="6">LysR family transcriptional regulator</fullName>
    </submittedName>
</protein>
<dbReference type="Pfam" id="PF00126">
    <property type="entry name" value="HTH_1"/>
    <property type="match status" value="1"/>
</dbReference>
<evidence type="ECO:0000313" key="7">
    <source>
        <dbReference type="Proteomes" id="UP001319827"/>
    </source>
</evidence>
<dbReference type="PRINTS" id="PR00039">
    <property type="entry name" value="HTHLYSR"/>
</dbReference>
<dbReference type="Proteomes" id="UP001319827">
    <property type="component" value="Chromosome"/>
</dbReference>
<dbReference type="InterPro" id="IPR036390">
    <property type="entry name" value="WH_DNA-bd_sf"/>
</dbReference>
<feature type="domain" description="HTH lysR-type" evidence="5">
    <location>
        <begin position="1"/>
        <end position="58"/>
    </location>
</feature>
<evidence type="ECO:0000313" key="6">
    <source>
        <dbReference type="EMBL" id="BCR06004.1"/>
    </source>
</evidence>
<reference evidence="6 7" key="2">
    <citation type="journal article" date="2021" name="Int. J. Syst. Evol. Microbiol.">
        <title>Isolation and Polyphasic Characterization of Desulfuromonas versatilis sp. Nov., an Electrogenic Bacteria Capable of Versatile Metabolism Isolated from a Graphene Oxide-Reducing Enrichment Culture.</title>
        <authorList>
            <person name="Xie L."/>
            <person name="Yoshida N."/>
            <person name="Ishii S."/>
            <person name="Meng L."/>
        </authorList>
    </citation>
    <scope>NUCLEOTIDE SEQUENCE [LARGE SCALE GENOMIC DNA]</scope>
    <source>
        <strain evidence="6 7">NIT-T3</strain>
    </source>
</reference>
<evidence type="ECO:0000256" key="1">
    <source>
        <dbReference type="ARBA" id="ARBA00009437"/>
    </source>
</evidence>
<organism evidence="6 7">
    <name type="scientific">Desulfuromonas versatilis</name>
    <dbReference type="NCBI Taxonomy" id="2802975"/>
    <lineage>
        <taxon>Bacteria</taxon>
        <taxon>Pseudomonadati</taxon>
        <taxon>Thermodesulfobacteriota</taxon>
        <taxon>Desulfuromonadia</taxon>
        <taxon>Desulfuromonadales</taxon>
        <taxon>Desulfuromonadaceae</taxon>
        <taxon>Desulfuromonas</taxon>
    </lineage>
</organism>
<dbReference type="NCBIfam" id="NF040786">
    <property type="entry name" value="LysR_Sec_metab"/>
    <property type="match status" value="1"/>
</dbReference>
<keyword evidence="3" id="KW-0238">DNA-binding</keyword>
<evidence type="ECO:0000256" key="3">
    <source>
        <dbReference type="ARBA" id="ARBA00023125"/>
    </source>
</evidence>
<dbReference type="SUPFAM" id="SSF53850">
    <property type="entry name" value="Periplasmic binding protein-like II"/>
    <property type="match status" value="1"/>
</dbReference>
<dbReference type="PANTHER" id="PTHR30126">
    <property type="entry name" value="HTH-TYPE TRANSCRIPTIONAL REGULATOR"/>
    <property type="match status" value="1"/>
</dbReference>
<dbReference type="InterPro" id="IPR036388">
    <property type="entry name" value="WH-like_DNA-bd_sf"/>
</dbReference>
<dbReference type="InterPro" id="IPR047788">
    <property type="entry name" value="LysR-like_Sec_metab"/>
</dbReference>
<reference evidence="6 7" key="1">
    <citation type="journal article" date="2016" name="C (Basel)">
        <title>Selective Growth of and Electricity Production by Marine Exoelectrogenic Bacteria in Self-Aggregated Hydrogel of Microbially Reduced Graphene Oxide.</title>
        <authorList>
            <person name="Yoshida N."/>
            <person name="Goto Y."/>
            <person name="Miyata Y."/>
        </authorList>
    </citation>
    <scope>NUCLEOTIDE SEQUENCE [LARGE SCALE GENOMIC DNA]</scope>
    <source>
        <strain evidence="6 7">NIT-T3</strain>
    </source>
</reference>
<keyword evidence="7" id="KW-1185">Reference proteome</keyword>
<gene>
    <name evidence="6" type="ORF">DESUT3_30730</name>
</gene>